<name>A0A9W6V5P7_9PSEU</name>
<comment type="caution">
    <text evidence="2">The sequence shown here is derived from an EMBL/GenBank/DDBJ whole genome shotgun (WGS) entry which is preliminary data.</text>
</comment>
<protein>
    <submittedName>
        <fullName evidence="2">Uncharacterized protein</fullName>
    </submittedName>
</protein>
<proteinExistence type="predicted"/>
<dbReference type="Proteomes" id="UP001165042">
    <property type="component" value="Unassembled WGS sequence"/>
</dbReference>
<feature type="region of interest" description="Disordered" evidence="1">
    <location>
        <begin position="1"/>
        <end position="24"/>
    </location>
</feature>
<sequence length="195" mass="21191">MRDRQPLQAAAAHPAGPQEATRDRYPQVVGARAVVRPAVAVTLRAHQRKRLQAGGRSVAFPLPATTQRAMQVPHPLRLADAQAAVVIQVAIRHLRRAEFPAVADRCPSIRGTGLLKLVVDRVPGRLVGSMGVLGSSGVALGVHPRRRGFPVGRHRGFPVGRRRGSGVIPRRRGTASRRTTGSRKDLVDRRARARR</sequence>
<keyword evidence="3" id="KW-1185">Reference proteome</keyword>
<evidence type="ECO:0000313" key="2">
    <source>
        <dbReference type="EMBL" id="GLW89612.1"/>
    </source>
</evidence>
<reference evidence="2" key="1">
    <citation type="submission" date="2023-02" db="EMBL/GenBank/DDBJ databases">
        <title>Actinokineospora globicatena NBRC 15670.</title>
        <authorList>
            <person name="Ichikawa N."/>
            <person name="Sato H."/>
            <person name="Tonouchi N."/>
        </authorList>
    </citation>
    <scope>NUCLEOTIDE SEQUENCE</scope>
    <source>
        <strain evidence="2">NBRC 15670</strain>
    </source>
</reference>
<dbReference type="AlphaFoldDB" id="A0A9W6V5P7"/>
<evidence type="ECO:0000256" key="1">
    <source>
        <dbReference type="SAM" id="MobiDB-lite"/>
    </source>
</evidence>
<dbReference type="EMBL" id="BSSD01000001">
    <property type="protein sequence ID" value="GLW89612.1"/>
    <property type="molecule type" value="Genomic_DNA"/>
</dbReference>
<gene>
    <name evidence="2" type="ORF">Aglo03_04280</name>
</gene>
<feature type="compositionally biased region" description="Basic residues" evidence="1">
    <location>
        <begin position="151"/>
        <end position="175"/>
    </location>
</feature>
<accession>A0A9W6V5P7</accession>
<evidence type="ECO:0000313" key="3">
    <source>
        <dbReference type="Proteomes" id="UP001165042"/>
    </source>
</evidence>
<feature type="region of interest" description="Disordered" evidence="1">
    <location>
        <begin position="151"/>
        <end position="195"/>
    </location>
</feature>
<feature type="compositionally biased region" description="Low complexity" evidence="1">
    <location>
        <begin position="1"/>
        <end position="19"/>
    </location>
</feature>
<organism evidence="2 3">
    <name type="scientific">Actinokineospora globicatena</name>
    <dbReference type="NCBI Taxonomy" id="103729"/>
    <lineage>
        <taxon>Bacteria</taxon>
        <taxon>Bacillati</taxon>
        <taxon>Actinomycetota</taxon>
        <taxon>Actinomycetes</taxon>
        <taxon>Pseudonocardiales</taxon>
        <taxon>Pseudonocardiaceae</taxon>
        <taxon>Actinokineospora</taxon>
    </lineage>
</organism>
<feature type="compositionally biased region" description="Basic and acidic residues" evidence="1">
    <location>
        <begin position="182"/>
        <end position="195"/>
    </location>
</feature>